<dbReference type="AlphaFoldDB" id="A0A1I4BHL6"/>
<dbReference type="InterPro" id="IPR053158">
    <property type="entry name" value="CapK_Type1_Caps_Biosynth"/>
</dbReference>
<accession>A0A1I4BHL6</accession>
<dbReference type="Proteomes" id="UP000323300">
    <property type="component" value="Unassembled WGS sequence"/>
</dbReference>
<proteinExistence type="predicted"/>
<evidence type="ECO:0000313" key="2">
    <source>
        <dbReference type="Proteomes" id="UP000323300"/>
    </source>
</evidence>
<protein>
    <submittedName>
        <fullName evidence="1">Phenylacetate-coenzyme A ligase PaaK, adenylate-forming domain family</fullName>
    </submittedName>
</protein>
<sequence>MSLDPALVQRLATGLIERDRWSRARLLAHQSQALAHTLQHAAANSPYYRETIGPLIARQAPLDELPILTKGKLMAEFDHIVTDDRLRLGDIERHLASPQAADLLLSQYRACATGGTSGERAIIVYDQPAWEVAAASYIRFLRAAGVMAKTRFIGIGSPSPFHISNRMFTELREGRPATPRLSVTTPLPEIVATLNAFLPEALITYPSFIRRLVEEQAEGRLRIAPRLMGSVAETLQPDIRELVQLTWGIGVFNGFGTTETGTRGLECEHLTGIHLPEDLIVYEVVDEANRKVAPGATGSKILITSLTNKVLPLIRYELSDMVSLADGVCRCGRPYARIASIEGRREEVLELPARGGGHVKVHAGRLRSPLVRIPGIRQFQVAQHPFGLNIRISAREDAPRDEILASVRQEIRSALLQTGADVPDIRVQLVESIERVGTGAKEKLVTREA</sequence>
<dbReference type="GO" id="GO:0016874">
    <property type="term" value="F:ligase activity"/>
    <property type="evidence" value="ECO:0007669"/>
    <property type="project" value="UniProtKB-KW"/>
</dbReference>
<dbReference type="SUPFAM" id="SSF56801">
    <property type="entry name" value="Acetyl-CoA synthetase-like"/>
    <property type="match status" value="1"/>
</dbReference>
<organism evidence="1 2">
    <name type="scientific">Neomesorhizobium albiziae</name>
    <dbReference type="NCBI Taxonomy" id="335020"/>
    <lineage>
        <taxon>Bacteria</taxon>
        <taxon>Pseudomonadati</taxon>
        <taxon>Pseudomonadota</taxon>
        <taxon>Alphaproteobacteria</taxon>
        <taxon>Hyphomicrobiales</taxon>
        <taxon>Phyllobacteriaceae</taxon>
        <taxon>Neomesorhizobium</taxon>
    </lineage>
</organism>
<dbReference type="PANTHER" id="PTHR36932">
    <property type="entry name" value="CAPSULAR POLYSACCHARIDE BIOSYNTHESIS PROTEIN"/>
    <property type="match status" value="1"/>
</dbReference>
<dbReference type="RefSeq" id="WP_284241925.1">
    <property type="nucleotide sequence ID" value="NZ_BSPE01000007.1"/>
</dbReference>
<dbReference type="Gene3D" id="3.40.50.12780">
    <property type="entry name" value="N-terminal domain of ligase-like"/>
    <property type="match status" value="1"/>
</dbReference>
<dbReference type="PANTHER" id="PTHR36932:SF1">
    <property type="entry name" value="CAPSULAR POLYSACCHARIDE BIOSYNTHESIS PROTEIN"/>
    <property type="match status" value="1"/>
</dbReference>
<gene>
    <name evidence="1" type="ORF">SAMN04488498_110148</name>
</gene>
<reference evidence="1 2" key="1">
    <citation type="submission" date="2016-10" db="EMBL/GenBank/DDBJ databases">
        <authorList>
            <person name="Varghese N."/>
            <person name="Submissions S."/>
        </authorList>
    </citation>
    <scope>NUCLEOTIDE SEQUENCE [LARGE SCALE GENOMIC DNA]</scope>
    <source>
        <strain evidence="1 2">DSM 21822</strain>
    </source>
</reference>
<dbReference type="InterPro" id="IPR042099">
    <property type="entry name" value="ANL_N_sf"/>
</dbReference>
<name>A0A1I4BHL6_9HYPH</name>
<dbReference type="EMBL" id="FOSL01000010">
    <property type="protein sequence ID" value="SFK67983.1"/>
    <property type="molecule type" value="Genomic_DNA"/>
</dbReference>
<keyword evidence="2" id="KW-1185">Reference proteome</keyword>
<keyword evidence="1" id="KW-0436">Ligase</keyword>
<evidence type="ECO:0000313" key="1">
    <source>
        <dbReference type="EMBL" id="SFK67983.1"/>
    </source>
</evidence>